<organism evidence="2 3">
    <name type="scientific">Thyridium curvatum</name>
    <dbReference type="NCBI Taxonomy" id="1093900"/>
    <lineage>
        <taxon>Eukaryota</taxon>
        <taxon>Fungi</taxon>
        <taxon>Dikarya</taxon>
        <taxon>Ascomycota</taxon>
        <taxon>Pezizomycotina</taxon>
        <taxon>Sordariomycetes</taxon>
        <taxon>Sordariomycetidae</taxon>
        <taxon>Thyridiales</taxon>
        <taxon>Thyridiaceae</taxon>
        <taxon>Thyridium</taxon>
    </lineage>
</organism>
<feature type="compositionally biased region" description="Polar residues" evidence="1">
    <location>
        <begin position="281"/>
        <end position="302"/>
    </location>
</feature>
<gene>
    <name evidence="2" type="ORF">E0L32_005688</name>
</gene>
<accession>A0A507BAY9</accession>
<reference evidence="2 3" key="1">
    <citation type="submission" date="2019-06" db="EMBL/GenBank/DDBJ databases">
        <title>Draft genome sequence of the filamentous fungus Phialemoniopsis curvata isolated from diesel fuel.</title>
        <authorList>
            <person name="Varaljay V.A."/>
            <person name="Lyon W.J."/>
            <person name="Crouch A.L."/>
            <person name="Drake C.E."/>
            <person name="Hollomon J.M."/>
            <person name="Nadeau L.J."/>
            <person name="Nunn H.S."/>
            <person name="Stevenson B.S."/>
            <person name="Bojanowski C.L."/>
            <person name="Crookes-Goodson W.J."/>
        </authorList>
    </citation>
    <scope>NUCLEOTIDE SEQUENCE [LARGE SCALE GENOMIC DNA]</scope>
    <source>
        <strain evidence="2 3">D216</strain>
    </source>
</reference>
<dbReference type="GeneID" id="41973135"/>
<protein>
    <submittedName>
        <fullName evidence="2">Uncharacterized protein</fullName>
    </submittedName>
</protein>
<dbReference type="AlphaFoldDB" id="A0A507BAY9"/>
<dbReference type="InParanoid" id="A0A507BAY9"/>
<name>A0A507BAY9_9PEZI</name>
<dbReference type="RefSeq" id="XP_030995699.1">
    <property type="nucleotide sequence ID" value="XM_031140238.1"/>
</dbReference>
<evidence type="ECO:0000256" key="1">
    <source>
        <dbReference type="SAM" id="MobiDB-lite"/>
    </source>
</evidence>
<dbReference type="Gene3D" id="3.30.460.40">
    <property type="match status" value="1"/>
</dbReference>
<feature type="compositionally biased region" description="Gly residues" evidence="1">
    <location>
        <begin position="240"/>
        <end position="254"/>
    </location>
</feature>
<proteinExistence type="predicted"/>
<dbReference type="SUPFAM" id="SSF81301">
    <property type="entry name" value="Nucleotidyltransferase"/>
    <property type="match status" value="1"/>
</dbReference>
<keyword evidence="3" id="KW-1185">Reference proteome</keyword>
<dbReference type="Proteomes" id="UP000319257">
    <property type="component" value="Unassembled WGS sequence"/>
</dbReference>
<dbReference type="EMBL" id="SKBQ01000030">
    <property type="protein sequence ID" value="TPX13988.1"/>
    <property type="molecule type" value="Genomic_DNA"/>
</dbReference>
<dbReference type="OrthoDB" id="10066232at2759"/>
<comment type="caution">
    <text evidence="2">The sequence shown here is derived from an EMBL/GenBank/DDBJ whole genome shotgun (WGS) entry which is preliminary data.</text>
</comment>
<evidence type="ECO:0000313" key="2">
    <source>
        <dbReference type="EMBL" id="TPX13988.1"/>
    </source>
</evidence>
<dbReference type="InterPro" id="IPR043519">
    <property type="entry name" value="NT_sf"/>
</dbReference>
<feature type="region of interest" description="Disordered" evidence="1">
    <location>
        <begin position="224"/>
        <end position="302"/>
    </location>
</feature>
<feature type="compositionally biased region" description="Low complexity" evidence="1">
    <location>
        <begin position="255"/>
        <end position="280"/>
    </location>
</feature>
<evidence type="ECO:0000313" key="3">
    <source>
        <dbReference type="Proteomes" id="UP000319257"/>
    </source>
</evidence>
<sequence length="302" mass="32746">MPTYTDDDHDEMVEIASDTHPDCQKKALAIIVDILERNQIAYGIMGGMNFFLRGSHRMTHDVDIAVDNPPRLDALLSLFENVTMIYRTATRMQWAGGIARIFLKVDNSLVQFDLKPKGAEGHVIPGNISEVVDRERVLTTRGTFDCNLLGIGPLVRSKIKAHWERNSDRDYRDLLFVFGRKSFAEQVRTVASSFNDEWKDALLEKVREQNPDMEAKVRWGLQMEATPSTPSKGLAPSTPGGSGRTGSGGYGGDYNTGSGPSPGSAQSSSSKTGAYSGYSGANQGSPLGTPNPKASSPGSGMV</sequence>